<proteinExistence type="predicted"/>
<protein>
    <submittedName>
        <fullName evidence="2">Uncharacterized protein</fullName>
    </submittedName>
</protein>
<feature type="transmembrane region" description="Helical" evidence="1">
    <location>
        <begin position="12"/>
        <end position="34"/>
    </location>
</feature>
<dbReference type="Pfam" id="PF25284">
    <property type="entry name" value="DUF7874"/>
    <property type="match status" value="1"/>
</dbReference>
<dbReference type="EMBL" id="AP015037">
    <property type="protein sequence ID" value="BAT85132.1"/>
    <property type="molecule type" value="Genomic_DNA"/>
</dbReference>
<evidence type="ECO:0000256" key="1">
    <source>
        <dbReference type="SAM" id="Phobius"/>
    </source>
</evidence>
<accession>A0A0S3RX12</accession>
<keyword evidence="1" id="KW-0472">Membrane</keyword>
<dbReference type="InterPro" id="IPR057196">
    <property type="entry name" value="DUF7874"/>
</dbReference>
<dbReference type="AlphaFoldDB" id="A0A0S3RX12"/>
<gene>
    <name evidence="2" type="primary">Vigan.04G263400</name>
    <name evidence="2" type="ORF">VIGAN_04263400</name>
</gene>
<keyword evidence="1" id="KW-0812">Transmembrane</keyword>
<reference evidence="2 3" key="1">
    <citation type="journal article" date="2015" name="Sci. Rep.">
        <title>The power of single molecule real-time sequencing technology in the de novo assembly of a eukaryotic genome.</title>
        <authorList>
            <person name="Sakai H."/>
            <person name="Naito K."/>
            <person name="Ogiso-Tanaka E."/>
            <person name="Takahashi Y."/>
            <person name="Iseki K."/>
            <person name="Muto C."/>
            <person name="Satou K."/>
            <person name="Teruya K."/>
            <person name="Shiroma A."/>
            <person name="Shimoji M."/>
            <person name="Hirano T."/>
            <person name="Itoh T."/>
            <person name="Kaga A."/>
            <person name="Tomooka N."/>
        </authorList>
    </citation>
    <scope>NUCLEOTIDE SEQUENCE [LARGE SCALE GENOMIC DNA]</scope>
    <source>
        <strain evidence="3">cv. Shumari</strain>
    </source>
</reference>
<keyword evidence="1" id="KW-1133">Transmembrane helix</keyword>
<evidence type="ECO:0000313" key="2">
    <source>
        <dbReference type="EMBL" id="BAT85132.1"/>
    </source>
</evidence>
<dbReference type="PANTHER" id="PTHR37216:SF1">
    <property type="entry name" value="EXPRESSED PROTEIN"/>
    <property type="match status" value="1"/>
</dbReference>
<organism evidence="2 3">
    <name type="scientific">Vigna angularis var. angularis</name>
    <dbReference type="NCBI Taxonomy" id="157739"/>
    <lineage>
        <taxon>Eukaryota</taxon>
        <taxon>Viridiplantae</taxon>
        <taxon>Streptophyta</taxon>
        <taxon>Embryophyta</taxon>
        <taxon>Tracheophyta</taxon>
        <taxon>Spermatophyta</taxon>
        <taxon>Magnoliopsida</taxon>
        <taxon>eudicotyledons</taxon>
        <taxon>Gunneridae</taxon>
        <taxon>Pentapetalae</taxon>
        <taxon>rosids</taxon>
        <taxon>fabids</taxon>
        <taxon>Fabales</taxon>
        <taxon>Fabaceae</taxon>
        <taxon>Papilionoideae</taxon>
        <taxon>50 kb inversion clade</taxon>
        <taxon>NPAAA clade</taxon>
        <taxon>indigoferoid/millettioid clade</taxon>
        <taxon>Phaseoleae</taxon>
        <taxon>Vigna</taxon>
    </lineage>
</organism>
<name>A0A0S3RX12_PHAAN</name>
<sequence>MQCSLPTMQVLLQLFFCIKGHEMLFLFMCIYIPLQHQPHCLNSHPSNQSQRKRWACLCINLHQTGADQKKLKELEPIIEEGYEKLVQEKDPVEFPVFYRAVCEIVEKLNEKLGNTQIKLPATKDLETEFNKREKSKDGKNKALTKTEFQEIMKNLVKTSGFTGIGAKEAILCIFGVPLAALLIKQKVMPEAVRDEFFIPGVTSATVFTLAALNKI</sequence>
<dbReference type="PANTHER" id="PTHR37216">
    <property type="entry name" value="EXPRESSED PROTEIN"/>
    <property type="match status" value="1"/>
</dbReference>
<dbReference type="OrthoDB" id="785636at2759"/>
<keyword evidence="3" id="KW-1185">Reference proteome</keyword>
<dbReference type="Proteomes" id="UP000291084">
    <property type="component" value="Chromosome 4"/>
</dbReference>
<evidence type="ECO:0000313" key="3">
    <source>
        <dbReference type="Proteomes" id="UP000291084"/>
    </source>
</evidence>